<gene>
    <name evidence="1" type="ORF">ENU30_03410</name>
</gene>
<name>A0A7J3JQI3_9CREN</name>
<comment type="caution">
    <text evidence="1">The sequence shown here is derived from an EMBL/GenBank/DDBJ whole genome shotgun (WGS) entry which is preliminary data.</text>
</comment>
<evidence type="ECO:0008006" key="2">
    <source>
        <dbReference type="Google" id="ProtNLM"/>
    </source>
</evidence>
<dbReference type="EMBL" id="DTBZ01000074">
    <property type="protein sequence ID" value="HGQ18017.1"/>
    <property type="molecule type" value="Genomic_DNA"/>
</dbReference>
<accession>A0A7J3JQI3</accession>
<dbReference type="AlphaFoldDB" id="A0A7J3JQI3"/>
<proteinExistence type="predicted"/>
<evidence type="ECO:0000313" key="1">
    <source>
        <dbReference type="EMBL" id="HGQ18017.1"/>
    </source>
</evidence>
<reference evidence="1" key="1">
    <citation type="journal article" date="2020" name="mSystems">
        <title>Genome- and Community-Level Interaction Insights into Carbon Utilization and Element Cycling Functions of Hydrothermarchaeota in Hydrothermal Sediment.</title>
        <authorList>
            <person name="Zhou Z."/>
            <person name="Liu Y."/>
            <person name="Xu W."/>
            <person name="Pan J."/>
            <person name="Luo Z.H."/>
            <person name="Li M."/>
        </authorList>
    </citation>
    <scope>NUCLEOTIDE SEQUENCE [LARGE SCALE GENOMIC DNA]</scope>
    <source>
        <strain evidence="1">SpSt-657</strain>
    </source>
</reference>
<organism evidence="1">
    <name type="scientific">Ignisphaera aggregans</name>
    <dbReference type="NCBI Taxonomy" id="334771"/>
    <lineage>
        <taxon>Archaea</taxon>
        <taxon>Thermoproteota</taxon>
        <taxon>Thermoprotei</taxon>
        <taxon>Desulfurococcales</taxon>
        <taxon>Desulfurococcaceae</taxon>
        <taxon>Ignisphaera</taxon>
    </lineage>
</organism>
<protein>
    <recommendedName>
        <fullName evidence="2">Bifunctional glucose-6-phosphate/mannose-6-phosphate isomerase C-terminal domain-containing protein</fullName>
    </recommendedName>
</protein>
<sequence length="292" mass="33280">MMEFAKRSEDVSQRISQKLTSIIKSSKNILIAYCGATYGLVQHIVSILKISKPELALMAIDGDYTYNVVLPYIAESLDLAIVYSDAMHEKALLRLLHSILLNNIRSVFIIPNVVYEKHRVQWSREFENIDIIEIDSGIYRLASLLAALKIAIDIGDMVARINRIKSEVEVSSIVEEAANRYMDAIKLLKSCRNVIVSKSMIPLGEYLEEHNYNIYMISELLKELFKKSSHLHETFMLAYSSVEDHIVNEFIIEALRKGLKRDQLIDLRINTDPFTAPIYGILISMVALLESL</sequence>